<evidence type="ECO:0000256" key="1">
    <source>
        <dbReference type="ARBA" id="ARBA00006992"/>
    </source>
</evidence>
<evidence type="ECO:0000256" key="3">
    <source>
        <dbReference type="ARBA" id="ARBA00023163"/>
    </source>
</evidence>
<feature type="compositionally biased region" description="Low complexity" evidence="4">
    <location>
        <begin position="920"/>
        <end position="930"/>
    </location>
</feature>
<dbReference type="Pfam" id="PF13871">
    <property type="entry name" value="Helicase_C_4"/>
    <property type="match status" value="1"/>
</dbReference>
<feature type="region of interest" description="Disordered" evidence="4">
    <location>
        <begin position="1"/>
        <end position="125"/>
    </location>
</feature>
<gene>
    <name evidence="5" type="ORF">CTOB1V02_LOCUS2719</name>
</gene>
<dbReference type="InterPro" id="IPR026937">
    <property type="entry name" value="SBNO_Helicase_C_dom"/>
</dbReference>
<dbReference type="GO" id="GO:0031490">
    <property type="term" value="F:chromatin DNA binding"/>
    <property type="evidence" value="ECO:0007669"/>
    <property type="project" value="TreeGrafter"/>
</dbReference>
<feature type="compositionally biased region" description="Basic residues" evidence="4">
    <location>
        <begin position="1"/>
        <end position="12"/>
    </location>
</feature>
<dbReference type="PANTHER" id="PTHR12706:SF30">
    <property type="entry name" value="PROTEIN STRAWBERRY NOTCH-RELATED"/>
    <property type="match status" value="1"/>
</dbReference>
<dbReference type="GO" id="GO:0042393">
    <property type="term" value="F:histone binding"/>
    <property type="evidence" value="ECO:0007669"/>
    <property type="project" value="TreeGrafter"/>
</dbReference>
<feature type="region of interest" description="Disordered" evidence="4">
    <location>
        <begin position="285"/>
        <end position="328"/>
    </location>
</feature>
<dbReference type="AlphaFoldDB" id="A0A7R8W9G8"/>
<dbReference type="EMBL" id="OB660436">
    <property type="protein sequence ID" value="CAD7224766.1"/>
    <property type="molecule type" value="Genomic_DNA"/>
</dbReference>
<dbReference type="SUPFAM" id="SSF52540">
    <property type="entry name" value="P-loop containing nucleoside triphosphate hydrolases"/>
    <property type="match status" value="1"/>
</dbReference>
<feature type="region of interest" description="Disordered" evidence="4">
    <location>
        <begin position="783"/>
        <end position="1014"/>
    </location>
</feature>
<dbReference type="PANTHER" id="PTHR12706">
    <property type="entry name" value="STRAWBERRY NOTCH-RELATED"/>
    <property type="match status" value="1"/>
</dbReference>
<keyword evidence="2" id="KW-0805">Transcription regulation</keyword>
<dbReference type="Gene3D" id="3.40.50.300">
    <property type="entry name" value="P-loop containing nucleotide triphosphate hydrolases"/>
    <property type="match status" value="1"/>
</dbReference>
<sequence>MPRPQRATRKQAKYAESSSSDDSDDDVICDEGDESDDDFDPDEVTVPGGGKNMDAVKERFKSGSCSSEAEDGNGAASGSGDTSIATTSKVQTAPSSSKPATTTGSIRPPTVISSSVPPSKPAPSAMATAIAMSALSGGRGGPQPEVVMTSGPKGAGVFPLPFNKTASVLNEKLLNSLGGGALKMGGDITSKIEGAMGPAGGTGSSSGFNLFSLLQKTLQGVTPTSPYAAALDPNNPLLSWPGAAAGMNRQFNPASLWPGSGYYQPSYLNPYMTAALAGAMTRGVTPPSPFSATPGGPSTGSTAAALKQDPTPDEENEEEEEELGLADTFSDYRPKKLDYGARHPDPIVETASLGSVQPPDVWYKLKLPRKLIEKGLLSALQLEAVVYASQQHEQRLRSGERAGYLVGDGAGVGKGRTIAGIIYENWLRGRRRALWVSVSSDLKFDSERDLSDIGATMIRVHPLNKTKYAKLSGRENGQITEGVLYSTYSALIGESQSGGKFRTRLKQILDWCGNDFDGCVVFDECHRAKNLVPSGSSKPTKTALTVLEIQEKLPNARVVYASATGASEPKNMAYMTRLGIWGKGTPFNTFQDFISSVEKRGVGAMEIVAMDMKLRGSYIARQLSFHGVTFKIDEVQLTSDFRKIYDESVEWWVNARQKFEEAACLIDAEKKMKKSMWSQFWGAHQRFFKYLCIAAKVKHTVRIAREAVKYGKCVVIGLQSTGEARTLEALEKDDGQLAEFVSTAKAVAVSMVEKHFPAPDRNRIARILGLKTPNSFMKDVAELETSSPGGSQKRKRRQAAETSAKRMKMSNRDSTDSEQSSESDGEGSDDSDFTVTDDEKSEGGDGEASASGDPTASESDEENSSSDDFSDDSDNGIWVRTKRAQKAANGKDKKKKAKPKKKTKENGAASFTESQSYIPAASSAAGAGASNSVPSVGPSKDAIDRACQMKDELIKSMESLGERLPPNTLDQLIDELGGPENVAEMTGRKGRVISDDGGKVKYESRSSEEDVTLENLNMKEKERWVRDEQSKGSAFPRE</sequence>
<reference evidence="5" key="1">
    <citation type="submission" date="2020-11" db="EMBL/GenBank/DDBJ databases">
        <authorList>
            <person name="Tran Van P."/>
        </authorList>
    </citation>
    <scope>NUCLEOTIDE SEQUENCE</scope>
</reference>
<evidence type="ECO:0000313" key="5">
    <source>
        <dbReference type="EMBL" id="CAD7224766.1"/>
    </source>
</evidence>
<organism evidence="5">
    <name type="scientific">Cyprideis torosa</name>
    <dbReference type="NCBI Taxonomy" id="163714"/>
    <lineage>
        <taxon>Eukaryota</taxon>
        <taxon>Metazoa</taxon>
        <taxon>Ecdysozoa</taxon>
        <taxon>Arthropoda</taxon>
        <taxon>Crustacea</taxon>
        <taxon>Oligostraca</taxon>
        <taxon>Ostracoda</taxon>
        <taxon>Podocopa</taxon>
        <taxon>Podocopida</taxon>
        <taxon>Cytherocopina</taxon>
        <taxon>Cytheroidea</taxon>
        <taxon>Cytherideidae</taxon>
        <taxon>Cyprideis</taxon>
    </lineage>
</organism>
<keyword evidence="3" id="KW-0804">Transcription</keyword>
<feature type="compositionally biased region" description="Low complexity" evidence="4">
    <location>
        <begin position="92"/>
        <end position="125"/>
    </location>
</feature>
<feature type="compositionally biased region" description="Acidic residues" evidence="4">
    <location>
        <begin position="311"/>
        <end position="324"/>
    </location>
</feature>
<dbReference type="Pfam" id="PF13872">
    <property type="entry name" value="AAA_34"/>
    <property type="match status" value="1"/>
</dbReference>
<dbReference type="OrthoDB" id="421838at2759"/>
<comment type="similarity">
    <text evidence="1">Belongs to the SBNO family.</text>
</comment>
<feature type="compositionally biased region" description="Basic and acidic residues" evidence="4">
    <location>
        <begin position="941"/>
        <end position="955"/>
    </location>
</feature>
<accession>A0A7R8W9G8</accession>
<evidence type="ECO:0000256" key="2">
    <source>
        <dbReference type="ARBA" id="ARBA00023015"/>
    </source>
</evidence>
<proteinExistence type="inferred from homology"/>
<dbReference type="InterPro" id="IPR027417">
    <property type="entry name" value="P-loop_NTPase"/>
</dbReference>
<feature type="compositionally biased region" description="Acidic residues" evidence="4">
    <location>
        <begin position="858"/>
        <end position="874"/>
    </location>
</feature>
<dbReference type="FunFam" id="3.40.50.300:FF:000342">
    <property type="entry name" value="Protein strawberry notch homolog 2"/>
    <property type="match status" value="1"/>
</dbReference>
<dbReference type="GO" id="GO:0005634">
    <property type="term" value="C:nucleus"/>
    <property type="evidence" value="ECO:0007669"/>
    <property type="project" value="TreeGrafter"/>
</dbReference>
<dbReference type="InterPro" id="IPR026741">
    <property type="entry name" value="SNO"/>
</dbReference>
<evidence type="ECO:0000256" key="4">
    <source>
        <dbReference type="SAM" id="MobiDB-lite"/>
    </source>
</evidence>
<feature type="compositionally biased region" description="Basic and acidic residues" evidence="4">
    <location>
        <begin position="992"/>
        <end position="1008"/>
    </location>
</feature>
<feature type="compositionally biased region" description="Polar residues" evidence="4">
    <location>
        <begin position="79"/>
        <end position="91"/>
    </location>
</feature>
<dbReference type="GO" id="GO:0006355">
    <property type="term" value="P:regulation of DNA-templated transcription"/>
    <property type="evidence" value="ECO:0007669"/>
    <property type="project" value="InterPro"/>
</dbReference>
<feature type="compositionally biased region" description="Basic residues" evidence="4">
    <location>
        <begin position="892"/>
        <end position="903"/>
    </location>
</feature>
<feature type="non-terminal residue" evidence="5">
    <location>
        <position position="1038"/>
    </location>
</feature>
<name>A0A7R8W9G8_9CRUS</name>
<feature type="compositionally biased region" description="Acidic residues" evidence="4">
    <location>
        <begin position="819"/>
        <end position="836"/>
    </location>
</feature>
<feature type="compositionally biased region" description="Acidic residues" evidence="4">
    <location>
        <begin position="19"/>
        <end position="43"/>
    </location>
</feature>
<dbReference type="InterPro" id="IPR039187">
    <property type="entry name" value="SNO_AAA"/>
</dbReference>
<protein>
    <submittedName>
        <fullName evidence="5">Uncharacterized protein</fullName>
    </submittedName>
</protein>